<proteinExistence type="inferred from homology"/>
<feature type="chain" id="PRO_5028274010" evidence="13">
    <location>
        <begin position="19"/>
        <end position="527"/>
    </location>
</feature>
<evidence type="ECO:0000256" key="7">
    <source>
        <dbReference type="ARBA" id="ARBA00022729"/>
    </source>
</evidence>
<dbReference type="GeneID" id="111316500"/>
<evidence type="ECO:0000256" key="12">
    <source>
        <dbReference type="ARBA" id="ARBA00023180"/>
    </source>
</evidence>
<evidence type="ECO:0000256" key="9">
    <source>
        <dbReference type="ARBA" id="ARBA00022827"/>
    </source>
</evidence>
<keyword evidence="11" id="KW-1015">Disulfide bond</keyword>
<gene>
    <name evidence="16" type="primary">LOC111316500</name>
</gene>
<evidence type="ECO:0000256" key="13">
    <source>
        <dbReference type="SAM" id="SignalP"/>
    </source>
</evidence>
<organism evidence="15 16">
    <name type="scientific">Durio zibethinus</name>
    <name type="common">Durian</name>
    <dbReference type="NCBI Taxonomy" id="66656"/>
    <lineage>
        <taxon>Eukaryota</taxon>
        <taxon>Viridiplantae</taxon>
        <taxon>Streptophyta</taxon>
        <taxon>Embryophyta</taxon>
        <taxon>Tracheophyta</taxon>
        <taxon>Spermatophyta</taxon>
        <taxon>Magnoliopsida</taxon>
        <taxon>eudicotyledons</taxon>
        <taxon>Gunneridae</taxon>
        <taxon>Pentapetalae</taxon>
        <taxon>rosids</taxon>
        <taxon>malvids</taxon>
        <taxon>Malvales</taxon>
        <taxon>Malvaceae</taxon>
        <taxon>Helicteroideae</taxon>
        <taxon>Durio</taxon>
    </lineage>
</organism>
<dbReference type="Gene3D" id="3.40.462.20">
    <property type="match status" value="1"/>
</dbReference>
<comment type="subcellular location">
    <subcellularLocation>
        <location evidence="2">Secreted</location>
        <location evidence="2">Cell wall</location>
    </subcellularLocation>
</comment>
<dbReference type="PANTHER" id="PTHR32448">
    <property type="entry name" value="OS08G0158400 PROTEIN"/>
    <property type="match status" value="1"/>
</dbReference>
<comment type="cofactor">
    <cofactor evidence="1">
        <name>FAD</name>
        <dbReference type="ChEBI" id="CHEBI:57692"/>
    </cofactor>
</comment>
<comment type="similarity">
    <text evidence="3">Belongs to the oxygen-dependent FAD-linked oxidoreductase family.</text>
</comment>
<keyword evidence="10" id="KW-0560">Oxidoreductase</keyword>
<evidence type="ECO:0000256" key="6">
    <source>
        <dbReference type="ARBA" id="ARBA00022630"/>
    </source>
</evidence>
<evidence type="ECO:0000259" key="14">
    <source>
        <dbReference type="PROSITE" id="PS51387"/>
    </source>
</evidence>
<dbReference type="InterPro" id="IPR016166">
    <property type="entry name" value="FAD-bd_PCMH"/>
</dbReference>
<dbReference type="InterPro" id="IPR036318">
    <property type="entry name" value="FAD-bd_PCMH-like_sf"/>
</dbReference>
<name>A0A6P6BAQ8_DURZI</name>
<dbReference type="Proteomes" id="UP000515121">
    <property type="component" value="Unplaced"/>
</dbReference>
<reference evidence="16" key="1">
    <citation type="submission" date="2025-08" db="UniProtKB">
        <authorList>
            <consortium name="RefSeq"/>
        </authorList>
    </citation>
    <scope>IDENTIFICATION</scope>
    <source>
        <tissue evidence="16">Fruit stalk</tissue>
    </source>
</reference>
<keyword evidence="15" id="KW-1185">Reference proteome</keyword>
<dbReference type="AlphaFoldDB" id="A0A6P6BAQ8"/>
<dbReference type="FunFam" id="3.30.43.10:FF:000004">
    <property type="entry name" value="Berberine bridge enzyme-like 15"/>
    <property type="match status" value="1"/>
</dbReference>
<dbReference type="InterPro" id="IPR016167">
    <property type="entry name" value="FAD-bd_PCMH_sub1"/>
</dbReference>
<dbReference type="SUPFAM" id="SSF56176">
    <property type="entry name" value="FAD-binding/transporter-associated domain-like"/>
    <property type="match status" value="1"/>
</dbReference>
<keyword evidence="7 13" id="KW-0732">Signal</keyword>
<dbReference type="KEGG" id="dzi:111316500"/>
<dbReference type="InterPro" id="IPR012951">
    <property type="entry name" value="BBE"/>
</dbReference>
<evidence type="ECO:0000256" key="8">
    <source>
        <dbReference type="ARBA" id="ARBA00022741"/>
    </source>
</evidence>
<dbReference type="InterPro" id="IPR006094">
    <property type="entry name" value="Oxid_FAD_bind_N"/>
</dbReference>
<protein>
    <submittedName>
        <fullName evidence="16">Berberine bridge enzyme-like 28</fullName>
    </submittedName>
</protein>
<evidence type="ECO:0000256" key="2">
    <source>
        <dbReference type="ARBA" id="ARBA00004191"/>
    </source>
</evidence>
<evidence type="ECO:0000313" key="15">
    <source>
        <dbReference type="Proteomes" id="UP000515121"/>
    </source>
</evidence>
<sequence>MFPFLLVILLLLSWSTSAHHPPEEFLHCLSFHFKNHSSIAKVIYTPNNSSYFSVLKSAAQNLRFSTPSTPTPLAIVTPLDASHIQATIYCSRKHGLQIRTRSGGHDFEGLSYTSKVPFIVIDLVNLRSIDVNVEKQTAWVESGATIGELYYEIAQRSRTLAFPAGIGLNVGIGGHFSGGGYGLLFRKYGLAADNVIDAHVIDVNGRILDRKSMGEDLFWAIRGGGGGSFGIVLTWKIKLVPVPANVTVFTVRKTLEQNATKLIHHWQYIAHKLPEEIHMSITISRVNSSAQDEKMTIQAFFSTMFLGGIDKLIPLMQERFPELGVVKEDCLEMSWVESNLYFAQYPKGAPLKILLLRSYKSPLSNLFFKAKSDFVKQPIPETAFKGLWPKFYEKEAKSAVAVLVACGGKMDQILETETPYPHRAGNIYSILYVLDWEEKQNINSVRFIGWMRKVYKYMTPYVSKSPREAYVNYRDLDIGTNNKDKSYGHARIWGLKYFKNNFDRLVRVETIIDPENFFRNEQSIPPL</sequence>
<evidence type="ECO:0000313" key="16">
    <source>
        <dbReference type="RefSeq" id="XP_022774184.1"/>
    </source>
</evidence>
<keyword evidence="5" id="KW-0964">Secreted</keyword>
<feature type="signal peptide" evidence="13">
    <location>
        <begin position="1"/>
        <end position="18"/>
    </location>
</feature>
<dbReference type="Pfam" id="PF01565">
    <property type="entry name" value="FAD_binding_4"/>
    <property type="match status" value="1"/>
</dbReference>
<evidence type="ECO:0000256" key="3">
    <source>
        <dbReference type="ARBA" id="ARBA00005466"/>
    </source>
</evidence>
<evidence type="ECO:0000256" key="4">
    <source>
        <dbReference type="ARBA" id="ARBA00022512"/>
    </source>
</evidence>
<dbReference type="GO" id="GO:0071949">
    <property type="term" value="F:FAD binding"/>
    <property type="evidence" value="ECO:0007669"/>
    <property type="project" value="InterPro"/>
</dbReference>
<dbReference type="PROSITE" id="PS51387">
    <property type="entry name" value="FAD_PCMH"/>
    <property type="match status" value="1"/>
</dbReference>
<keyword evidence="4" id="KW-0134">Cell wall</keyword>
<dbReference type="Gene3D" id="3.30.465.10">
    <property type="match status" value="1"/>
</dbReference>
<dbReference type="RefSeq" id="XP_022774184.1">
    <property type="nucleotide sequence ID" value="XM_022918449.1"/>
</dbReference>
<keyword evidence="9" id="KW-0274">FAD</keyword>
<evidence type="ECO:0000256" key="10">
    <source>
        <dbReference type="ARBA" id="ARBA00023002"/>
    </source>
</evidence>
<evidence type="ECO:0000256" key="1">
    <source>
        <dbReference type="ARBA" id="ARBA00001974"/>
    </source>
</evidence>
<dbReference type="Pfam" id="PF08031">
    <property type="entry name" value="BBE"/>
    <property type="match status" value="1"/>
</dbReference>
<evidence type="ECO:0000256" key="5">
    <source>
        <dbReference type="ARBA" id="ARBA00022525"/>
    </source>
</evidence>
<keyword evidence="12" id="KW-0325">Glycoprotein</keyword>
<keyword evidence="8" id="KW-0547">Nucleotide-binding</keyword>
<dbReference type="GO" id="GO:0016491">
    <property type="term" value="F:oxidoreductase activity"/>
    <property type="evidence" value="ECO:0007669"/>
    <property type="project" value="UniProtKB-KW"/>
</dbReference>
<dbReference type="Gene3D" id="3.30.43.10">
    <property type="entry name" value="Uridine Diphospho-n-acetylenolpyruvylglucosamine Reductase, domain 2"/>
    <property type="match status" value="1"/>
</dbReference>
<dbReference type="InterPro" id="IPR016169">
    <property type="entry name" value="FAD-bd_PCMH_sub2"/>
</dbReference>
<evidence type="ECO:0000256" key="11">
    <source>
        <dbReference type="ARBA" id="ARBA00023157"/>
    </source>
</evidence>
<keyword evidence="6" id="KW-0285">Flavoprotein</keyword>
<accession>A0A6P6BAQ8</accession>
<dbReference type="OrthoDB" id="407275at2759"/>
<feature type="domain" description="FAD-binding PCMH-type" evidence="14">
    <location>
        <begin position="68"/>
        <end position="242"/>
    </location>
</feature>